<accession>A0A3N4J4L9</accession>
<dbReference type="AlphaFoldDB" id="A0A3N4J4L9"/>
<evidence type="ECO:0000313" key="1">
    <source>
        <dbReference type="EMBL" id="RPA93262.1"/>
    </source>
</evidence>
<gene>
    <name evidence="1" type="ORF">L873DRAFT_76058</name>
</gene>
<name>A0A3N4J4L9_9PEZI</name>
<dbReference type="Proteomes" id="UP000276215">
    <property type="component" value="Unassembled WGS sequence"/>
</dbReference>
<keyword evidence="2" id="KW-1185">Reference proteome</keyword>
<evidence type="ECO:0000313" key="2">
    <source>
        <dbReference type="Proteomes" id="UP000276215"/>
    </source>
</evidence>
<dbReference type="InterPro" id="IPR036884">
    <property type="entry name" value="2Fe-2S-bd_dom_sf"/>
</dbReference>
<proteinExistence type="predicted"/>
<sequence>MCLVRRWRSRRVLDGNLCRCMGYKPILDAAKSFVREDLGGVVFEGRSQKLKGDWAGITSQELTVADAPVGAVKIHLLQQQSRRRMRARVMKRRAPAKIVSQRPKKSRFSALRMALC</sequence>
<dbReference type="EMBL" id="ML120456">
    <property type="protein sequence ID" value="RPA93262.1"/>
    <property type="molecule type" value="Genomic_DNA"/>
</dbReference>
<dbReference type="Gene3D" id="1.10.150.120">
    <property type="entry name" value="[2Fe-2S]-binding domain"/>
    <property type="match status" value="1"/>
</dbReference>
<dbReference type="SUPFAM" id="SSF47741">
    <property type="entry name" value="CO dehydrogenase ISP C-domain like"/>
    <property type="match status" value="1"/>
</dbReference>
<reference evidence="1 2" key="1">
    <citation type="journal article" date="2018" name="Nat. Ecol. Evol.">
        <title>Pezizomycetes genomes reveal the molecular basis of ectomycorrhizal truffle lifestyle.</title>
        <authorList>
            <person name="Murat C."/>
            <person name="Payen T."/>
            <person name="Noel B."/>
            <person name="Kuo A."/>
            <person name="Morin E."/>
            <person name="Chen J."/>
            <person name="Kohler A."/>
            <person name="Krizsan K."/>
            <person name="Balestrini R."/>
            <person name="Da Silva C."/>
            <person name="Montanini B."/>
            <person name="Hainaut M."/>
            <person name="Levati E."/>
            <person name="Barry K.W."/>
            <person name="Belfiori B."/>
            <person name="Cichocki N."/>
            <person name="Clum A."/>
            <person name="Dockter R.B."/>
            <person name="Fauchery L."/>
            <person name="Guy J."/>
            <person name="Iotti M."/>
            <person name="Le Tacon F."/>
            <person name="Lindquist E.A."/>
            <person name="Lipzen A."/>
            <person name="Malagnac F."/>
            <person name="Mello A."/>
            <person name="Molinier V."/>
            <person name="Miyauchi S."/>
            <person name="Poulain J."/>
            <person name="Riccioni C."/>
            <person name="Rubini A."/>
            <person name="Sitrit Y."/>
            <person name="Splivallo R."/>
            <person name="Traeger S."/>
            <person name="Wang M."/>
            <person name="Zifcakova L."/>
            <person name="Wipf D."/>
            <person name="Zambonelli A."/>
            <person name="Paolocci F."/>
            <person name="Nowrousian M."/>
            <person name="Ottonello S."/>
            <person name="Baldrian P."/>
            <person name="Spatafora J.W."/>
            <person name="Henrissat B."/>
            <person name="Nagy L.G."/>
            <person name="Aury J.M."/>
            <person name="Wincker P."/>
            <person name="Grigoriev I.V."/>
            <person name="Bonfante P."/>
            <person name="Martin F.M."/>
        </authorList>
    </citation>
    <scope>NUCLEOTIDE SEQUENCE [LARGE SCALE GENOMIC DNA]</scope>
    <source>
        <strain evidence="1 2">120613-1</strain>
    </source>
</reference>
<protein>
    <submittedName>
        <fullName evidence="1">Uncharacterized protein</fullName>
    </submittedName>
</protein>
<organism evidence="1 2">
    <name type="scientific">Choiromyces venosus 120613-1</name>
    <dbReference type="NCBI Taxonomy" id="1336337"/>
    <lineage>
        <taxon>Eukaryota</taxon>
        <taxon>Fungi</taxon>
        <taxon>Dikarya</taxon>
        <taxon>Ascomycota</taxon>
        <taxon>Pezizomycotina</taxon>
        <taxon>Pezizomycetes</taxon>
        <taxon>Pezizales</taxon>
        <taxon>Tuberaceae</taxon>
        <taxon>Choiromyces</taxon>
    </lineage>
</organism>
<dbReference type="OrthoDB" id="8300278at2759"/>